<keyword evidence="1" id="KW-1133">Transmembrane helix</keyword>
<feature type="transmembrane region" description="Helical" evidence="1">
    <location>
        <begin position="331"/>
        <end position="352"/>
    </location>
</feature>
<reference evidence="3 4" key="1">
    <citation type="submission" date="2017-02" db="EMBL/GenBank/DDBJ databases">
        <authorList>
            <person name="Peterson S.W."/>
        </authorList>
    </citation>
    <scope>NUCLEOTIDE SEQUENCE [LARGE SCALE GENOMIC DNA]</scope>
    <source>
        <strain evidence="3 4">ATCC BAA-1030</strain>
    </source>
</reference>
<feature type="transmembrane region" description="Helical" evidence="1">
    <location>
        <begin position="59"/>
        <end position="78"/>
    </location>
</feature>
<feature type="transmembrane region" description="Helical" evidence="1">
    <location>
        <begin position="141"/>
        <end position="162"/>
    </location>
</feature>
<feature type="transmembrane region" description="Helical" evidence="1">
    <location>
        <begin position="249"/>
        <end position="271"/>
    </location>
</feature>
<feature type="transmembrane region" description="Helical" evidence="1">
    <location>
        <begin position="168"/>
        <end position="189"/>
    </location>
</feature>
<gene>
    <name evidence="3" type="ORF">SAMN02745116_00411</name>
</gene>
<evidence type="ECO:0000259" key="2">
    <source>
        <dbReference type="Pfam" id="PF10882"/>
    </source>
</evidence>
<proteinExistence type="predicted"/>
<keyword evidence="4" id="KW-1185">Reference proteome</keyword>
<evidence type="ECO:0000313" key="3">
    <source>
        <dbReference type="EMBL" id="SJZ46313.1"/>
    </source>
</evidence>
<dbReference type="Pfam" id="PF10882">
    <property type="entry name" value="bPH_5"/>
    <property type="match status" value="1"/>
</dbReference>
<accession>A0A1T4KVC4</accession>
<feature type="transmembrane region" description="Helical" evidence="1">
    <location>
        <begin position="222"/>
        <end position="243"/>
    </location>
</feature>
<keyword evidence="1" id="KW-0472">Membrane</keyword>
<sequence length="461" mass="52827">MMLYIIFPAILLFTGVVLVVAMYITQLSQKNIVLENTLPSELLHHTTVKKVLTTMLKRMSATVIITCVLSCLTSFIPFDSIQLFAFFFLLFGMLALIFWEHILAIGEVKEFKQKMLGVTEENEKRTVLIDTHVVSQKEKGVISPIWFCMPILSSIVSLVYLLQHTKMWSSIFTLSILIVLFLVILLYLYKTVRKLPVKAITYNTKINFILSSIRKKAWNKMILLLIGYSAVLIFITSIGLSTTDYQKNIFALVILLVATIFLIVSLFILLAKLRQQMNLHLQGVKIIEEANEDKYWRYGVYINKNDPRLFVPYRTNLQITINLGTKIGKGILIGIFGFIIVLITSLSLMLAYNDFTPQPFTIQKEKNALVLHHFLTTKKIPESKIESIELIDTKLKNVVKVAGTNSKHYNTGEFTVNGKSSFLLIHNNVRKMIEIKTPEKVYYLNYRTAEETNSVYQTITK</sequence>
<dbReference type="STRING" id="263852.SAMN02745116_00411"/>
<evidence type="ECO:0000313" key="4">
    <source>
        <dbReference type="Proteomes" id="UP000190328"/>
    </source>
</evidence>
<name>A0A1T4KVC4_9ENTE</name>
<dbReference type="AlphaFoldDB" id="A0A1T4KVC4"/>
<keyword evidence="1" id="KW-0812">Transmembrane</keyword>
<evidence type="ECO:0000256" key="1">
    <source>
        <dbReference type="SAM" id="Phobius"/>
    </source>
</evidence>
<feature type="transmembrane region" description="Helical" evidence="1">
    <location>
        <begin position="84"/>
        <end position="105"/>
    </location>
</feature>
<dbReference type="Proteomes" id="UP000190328">
    <property type="component" value="Unassembled WGS sequence"/>
</dbReference>
<organism evidence="3 4">
    <name type="scientific">Pilibacter termitis</name>
    <dbReference type="NCBI Taxonomy" id="263852"/>
    <lineage>
        <taxon>Bacteria</taxon>
        <taxon>Bacillati</taxon>
        <taxon>Bacillota</taxon>
        <taxon>Bacilli</taxon>
        <taxon>Lactobacillales</taxon>
        <taxon>Enterococcaceae</taxon>
        <taxon>Pilibacter</taxon>
    </lineage>
</organism>
<dbReference type="EMBL" id="FUXI01000003">
    <property type="protein sequence ID" value="SJZ46313.1"/>
    <property type="molecule type" value="Genomic_DNA"/>
</dbReference>
<feature type="domain" description="Bacterial Pleckstrin homology" evidence="2">
    <location>
        <begin position="365"/>
        <end position="444"/>
    </location>
</feature>
<protein>
    <submittedName>
        <fullName evidence="3">Uncharacterized membrane protein</fullName>
    </submittedName>
</protein>
<feature type="transmembrane region" description="Helical" evidence="1">
    <location>
        <begin position="6"/>
        <end position="24"/>
    </location>
</feature>
<dbReference type="InterPro" id="IPR027783">
    <property type="entry name" value="Bacterial_PH-related"/>
</dbReference>